<proteinExistence type="predicted"/>
<organism evidence="2 3">
    <name type="scientific">Aphis craccivora</name>
    <name type="common">Cowpea aphid</name>
    <dbReference type="NCBI Taxonomy" id="307492"/>
    <lineage>
        <taxon>Eukaryota</taxon>
        <taxon>Metazoa</taxon>
        <taxon>Ecdysozoa</taxon>
        <taxon>Arthropoda</taxon>
        <taxon>Hexapoda</taxon>
        <taxon>Insecta</taxon>
        <taxon>Pterygota</taxon>
        <taxon>Neoptera</taxon>
        <taxon>Paraneoptera</taxon>
        <taxon>Hemiptera</taxon>
        <taxon>Sternorrhyncha</taxon>
        <taxon>Aphidomorpha</taxon>
        <taxon>Aphidoidea</taxon>
        <taxon>Aphididae</taxon>
        <taxon>Aphidini</taxon>
        <taxon>Aphis</taxon>
        <taxon>Aphis</taxon>
    </lineage>
</organism>
<protein>
    <submittedName>
        <fullName evidence="2">Uncharacterized protein</fullName>
    </submittedName>
</protein>
<dbReference type="OrthoDB" id="6624010at2759"/>
<feature type="compositionally biased region" description="Low complexity" evidence="1">
    <location>
        <begin position="59"/>
        <end position="82"/>
    </location>
</feature>
<reference evidence="2 3" key="1">
    <citation type="submission" date="2019-08" db="EMBL/GenBank/DDBJ databases">
        <title>Whole genome of Aphis craccivora.</title>
        <authorList>
            <person name="Voronova N.V."/>
            <person name="Shulinski R.S."/>
            <person name="Bandarenka Y.V."/>
            <person name="Zhorov D.G."/>
            <person name="Warner D."/>
        </authorList>
    </citation>
    <scope>NUCLEOTIDE SEQUENCE [LARGE SCALE GENOMIC DNA]</scope>
    <source>
        <strain evidence="2">180601</strain>
        <tissue evidence="2">Whole Body</tissue>
    </source>
</reference>
<feature type="region of interest" description="Disordered" evidence="1">
    <location>
        <begin position="59"/>
        <end position="132"/>
    </location>
</feature>
<accession>A0A6G0ZBS9</accession>
<dbReference type="AlphaFoldDB" id="A0A6G0ZBS9"/>
<feature type="compositionally biased region" description="Pro residues" evidence="1">
    <location>
        <begin position="110"/>
        <end position="132"/>
    </location>
</feature>
<evidence type="ECO:0000313" key="2">
    <source>
        <dbReference type="EMBL" id="KAF0768110.1"/>
    </source>
</evidence>
<dbReference type="Proteomes" id="UP000478052">
    <property type="component" value="Unassembled WGS sequence"/>
</dbReference>
<evidence type="ECO:0000313" key="3">
    <source>
        <dbReference type="Proteomes" id="UP000478052"/>
    </source>
</evidence>
<sequence length="132" mass="14604">MAAAQWPFNGLIIPGQPDLLNFGLLPRPPKGYHFETFQNILNTYPRKSYKIKYGLSNIIRNNNNNNNKRGKSSSPKRSSGSNKKPKKKKKSKDQSPEDLPFSEPPEDPTGNPPANPSDNPPTAAPPPDPETN</sequence>
<dbReference type="EMBL" id="VUJU01000834">
    <property type="protein sequence ID" value="KAF0768110.1"/>
    <property type="molecule type" value="Genomic_DNA"/>
</dbReference>
<evidence type="ECO:0000256" key="1">
    <source>
        <dbReference type="SAM" id="MobiDB-lite"/>
    </source>
</evidence>
<name>A0A6G0ZBS9_APHCR</name>
<gene>
    <name evidence="2" type="ORF">FWK35_00004310</name>
</gene>
<keyword evidence="3" id="KW-1185">Reference proteome</keyword>
<comment type="caution">
    <text evidence="2">The sequence shown here is derived from an EMBL/GenBank/DDBJ whole genome shotgun (WGS) entry which is preliminary data.</text>
</comment>